<dbReference type="Pfam" id="PF01510">
    <property type="entry name" value="Amidase_2"/>
    <property type="match status" value="1"/>
</dbReference>
<evidence type="ECO:0000313" key="3">
    <source>
        <dbReference type="Proteomes" id="UP000029857"/>
    </source>
</evidence>
<evidence type="ECO:0000313" key="2">
    <source>
        <dbReference type="EMBL" id="TLE09205.1"/>
    </source>
</evidence>
<feature type="domain" description="N-acetylmuramoyl-L-alanine amidase" evidence="1">
    <location>
        <begin position="39"/>
        <end position="97"/>
    </location>
</feature>
<dbReference type="InterPro" id="IPR036505">
    <property type="entry name" value="Amidase/PGRP_sf"/>
</dbReference>
<reference evidence="2 3" key="1">
    <citation type="journal article" date="2014" name="Genome Announc.">
        <title>Draft genome sequences of eight enterohepatic helicobacter species isolated from both laboratory and wild rodents.</title>
        <authorList>
            <person name="Sheh A."/>
            <person name="Shen Z."/>
            <person name="Fox J.G."/>
        </authorList>
    </citation>
    <scope>NUCLEOTIDE SEQUENCE [LARGE SCALE GENOMIC DNA]</scope>
    <source>
        <strain evidence="2 3">ATCC 49320</strain>
    </source>
</reference>
<dbReference type="GO" id="GO:0008745">
    <property type="term" value="F:N-acetylmuramoyl-L-alanine amidase activity"/>
    <property type="evidence" value="ECO:0007669"/>
    <property type="project" value="InterPro"/>
</dbReference>
<dbReference type="Gene3D" id="3.40.80.10">
    <property type="entry name" value="Peptidoglycan recognition protein-like"/>
    <property type="match status" value="1"/>
</dbReference>
<evidence type="ECO:0000259" key="1">
    <source>
        <dbReference type="Pfam" id="PF01510"/>
    </source>
</evidence>
<dbReference type="GO" id="GO:0009253">
    <property type="term" value="P:peptidoglycan catabolic process"/>
    <property type="evidence" value="ECO:0007669"/>
    <property type="project" value="InterPro"/>
</dbReference>
<dbReference type="InterPro" id="IPR002502">
    <property type="entry name" value="Amidase_domain"/>
</dbReference>
<name>A0A4U8UAU6_9HELI</name>
<dbReference type="EMBL" id="JRPJ02000034">
    <property type="protein sequence ID" value="TLE09205.1"/>
    <property type="molecule type" value="Genomic_DNA"/>
</dbReference>
<dbReference type="RefSeq" id="WP_052100060.1">
    <property type="nucleotide sequence ID" value="NZ_FZMS01000086.1"/>
</dbReference>
<dbReference type="AlphaFoldDB" id="A0A4U8UAU6"/>
<dbReference type="SUPFAM" id="SSF55846">
    <property type="entry name" value="N-acetylmuramoyl-L-alanine amidase-like"/>
    <property type="match status" value="1"/>
</dbReference>
<sequence>MSLLLHRIKKYKISNTTYTRKQSCDGYEKTKSYPNRYPISSDSIGIKVVGKYDNKTKRYPNATTKQLESLEQLVAVLLELFNINKANIYAHAKIAYKDENSTEGVSLLEHIETKL</sequence>
<protein>
    <submittedName>
        <fullName evidence="2">N-acetylmuramoyl-L-alanine amidase</fullName>
    </submittedName>
</protein>
<proteinExistence type="predicted"/>
<accession>A0A4U8UAU6</accession>
<comment type="caution">
    <text evidence="2">The sequence shown here is derived from an EMBL/GenBank/DDBJ whole genome shotgun (WGS) entry which is preliminary data.</text>
</comment>
<gene>
    <name evidence="2" type="ORF">LS79_008485</name>
</gene>
<dbReference type="Proteomes" id="UP000029857">
    <property type="component" value="Unassembled WGS sequence"/>
</dbReference>
<organism evidence="2 3">
    <name type="scientific">Helicobacter bilis</name>
    <dbReference type="NCBI Taxonomy" id="37372"/>
    <lineage>
        <taxon>Bacteria</taxon>
        <taxon>Pseudomonadati</taxon>
        <taxon>Campylobacterota</taxon>
        <taxon>Epsilonproteobacteria</taxon>
        <taxon>Campylobacterales</taxon>
        <taxon>Helicobacteraceae</taxon>
        <taxon>Helicobacter</taxon>
    </lineage>
</organism>